<dbReference type="SUPFAM" id="SSF55961">
    <property type="entry name" value="Bet v1-like"/>
    <property type="match status" value="1"/>
</dbReference>
<dbReference type="RefSeq" id="WP_344221655.1">
    <property type="nucleotide sequence ID" value="NZ_BAAAOS010000060.1"/>
</dbReference>
<accession>A0ABN2ELE0</accession>
<name>A0ABN2ELE0_9ACTN</name>
<dbReference type="Pfam" id="PF10604">
    <property type="entry name" value="Polyketide_cyc2"/>
    <property type="match status" value="1"/>
</dbReference>
<keyword evidence="2" id="KW-1185">Reference proteome</keyword>
<dbReference type="InterPro" id="IPR023393">
    <property type="entry name" value="START-like_dom_sf"/>
</dbReference>
<evidence type="ECO:0000313" key="2">
    <source>
        <dbReference type="Proteomes" id="UP001500393"/>
    </source>
</evidence>
<dbReference type="Proteomes" id="UP001500393">
    <property type="component" value="Unassembled WGS sequence"/>
</dbReference>
<evidence type="ECO:0000313" key="1">
    <source>
        <dbReference type="EMBL" id="GAA1610979.1"/>
    </source>
</evidence>
<protein>
    <submittedName>
        <fullName evidence="1">SRPBCC family protein</fullName>
    </submittedName>
</protein>
<reference evidence="1 2" key="1">
    <citation type="journal article" date="2019" name="Int. J. Syst. Evol. Microbiol.">
        <title>The Global Catalogue of Microorganisms (GCM) 10K type strain sequencing project: providing services to taxonomists for standard genome sequencing and annotation.</title>
        <authorList>
            <consortium name="The Broad Institute Genomics Platform"/>
            <consortium name="The Broad Institute Genome Sequencing Center for Infectious Disease"/>
            <person name="Wu L."/>
            <person name="Ma J."/>
        </authorList>
    </citation>
    <scope>NUCLEOTIDE SEQUENCE [LARGE SCALE GENOMIC DNA]</scope>
    <source>
        <strain evidence="1 2">JCM 14969</strain>
    </source>
</reference>
<dbReference type="Gene3D" id="3.30.530.20">
    <property type="match status" value="1"/>
</dbReference>
<organism evidence="1 2">
    <name type="scientific">Kribbella sancticallisti</name>
    <dbReference type="NCBI Taxonomy" id="460087"/>
    <lineage>
        <taxon>Bacteria</taxon>
        <taxon>Bacillati</taxon>
        <taxon>Actinomycetota</taxon>
        <taxon>Actinomycetes</taxon>
        <taxon>Propionibacteriales</taxon>
        <taxon>Kribbellaceae</taxon>
        <taxon>Kribbella</taxon>
    </lineage>
</organism>
<dbReference type="InterPro" id="IPR019587">
    <property type="entry name" value="Polyketide_cyclase/dehydratase"/>
</dbReference>
<comment type="caution">
    <text evidence="1">The sequence shown here is derived from an EMBL/GenBank/DDBJ whole genome shotgun (WGS) entry which is preliminary data.</text>
</comment>
<dbReference type="EMBL" id="BAAAOS010000060">
    <property type="protein sequence ID" value="GAA1610979.1"/>
    <property type="molecule type" value="Genomic_DNA"/>
</dbReference>
<sequence>MPSDDTPRCHAEAAVDLPLDPQSAWDAAMDWNRQSEWMLFTRVWATGNEGRGVGGGVAARTSVGPLGFTDDMVITHWDPPRECTVKHLGTIVRGAGTFAIHPATTSPGDAAPRSTFVWFEDVIPPLGRLGRAAWPVIRPGFELMMRISLNRLAKAVAR</sequence>
<dbReference type="CDD" id="cd07812">
    <property type="entry name" value="SRPBCC"/>
    <property type="match status" value="1"/>
</dbReference>
<proteinExistence type="predicted"/>
<gene>
    <name evidence="1" type="ORF">GCM10009789_76700</name>
</gene>